<organism evidence="1">
    <name type="scientific">marine sediment metagenome</name>
    <dbReference type="NCBI Taxonomy" id="412755"/>
    <lineage>
        <taxon>unclassified sequences</taxon>
        <taxon>metagenomes</taxon>
        <taxon>ecological metagenomes</taxon>
    </lineage>
</organism>
<feature type="non-terminal residue" evidence="1">
    <location>
        <position position="1"/>
    </location>
</feature>
<evidence type="ECO:0000313" key="1">
    <source>
        <dbReference type="EMBL" id="KKK97087.1"/>
    </source>
</evidence>
<dbReference type="EMBL" id="LAZR01046202">
    <property type="protein sequence ID" value="KKK97087.1"/>
    <property type="molecule type" value="Genomic_DNA"/>
</dbReference>
<accession>A0A0F8ZT89</accession>
<name>A0A0F8ZT89_9ZZZZ</name>
<sequence>ITSFLATFSCDVASKVLWAEREIRTPAPPSFATSAFEAAWTSAPTLLHLGNRESEQLCPSVDTGDDNCPIILQES</sequence>
<gene>
    <name evidence="1" type="ORF">LCGC14_2656290</name>
</gene>
<protein>
    <submittedName>
        <fullName evidence="1">Uncharacterized protein</fullName>
    </submittedName>
</protein>
<proteinExistence type="predicted"/>
<dbReference type="AlphaFoldDB" id="A0A0F8ZT89"/>
<reference evidence="1" key="1">
    <citation type="journal article" date="2015" name="Nature">
        <title>Complex archaea that bridge the gap between prokaryotes and eukaryotes.</title>
        <authorList>
            <person name="Spang A."/>
            <person name="Saw J.H."/>
            <person name="Jorgensen S.L."/>
            <person name="Zaremba-Niedzwiedzka K."/>
            <person name="Martijn J."/>
            <person name="Lind A.E."/>
            <person name="van Eijk R."/>
            <person name="Schleper C."/>
            <person name="Guy L."/>
            <person name="Ettema T.J."/>
        </authorList>
    </citation>
    <scope>NUCLEOTIDE SEQUENCE</scope>
</reference>
<comment type="caution">
    <text evidence="1">The sequence shown here is derived from an EMBL/GenBank/DDBJ whole genome shotgun (WGS) entry which is preliminary data.</text>
</comment>